<comment type="similarity">
    <text evidence="2">Belongs to the GMC oxidoreductase family.</text>
</comment>
<evidence type="ECO:0000256" key="5">
    <source>
        <dbReference type="SAM" id="MobiDB-lite"/>
    </source>
</evidence>
<evidence type="ECO:0000256" key="2">
    <source>
        <dbReference type="ARBA" id="ARBA00010790"/>
    </source>
</evidence>
<dbReference type="InterPro" id="IPR007867">
    <property type="entry name" value="GMC_OxRtase_C"/>
</dbReference>
<keyword evidence="6" id="KW-1133">Transmembrane helix</keyword>
<dbReference type="GO" id="GO:0050660">
    <property type="term" value="F:flavin adenine dinucleotide binding"/>
    <property type="evidence" value="ECO:0007669"/>
    <property type="project" value="InterPro"/>
</dbReference>
<feature type="transmembrane region" description="Helical" evidence="6">
    <location>
        <begin position="12"/>
        <end position="35"/>
    </location>
</feature>
<reference evidence="8 9" key="1">
    <citation type="submission" date="2015-12" db="EMBL/GenBank/DDBJ databases">
        <title>The genome of Folsomia candida.</title>
        <authorList>
            <person name="Faddeeva A."/>
            <person name="Derks M.F."/>
            <person name="Anvar Y."/>
            <person name="Smit S."/>
            <person name="Van Straalen N."/>
            <person name="Roelofs D."/>
        </authorList>
    </citation>
    <scope>NUCLEOTIDE SEQUENCE [LARGE SCALE GENOMIC DNA]</scope>
    <source>
        <strain evidence="8 9">VU population</strain>
        <tissue evidence="8">Whole body</tissue>
    </source>
</reference>
<evidence type="ECO:0000313" key="8">
    <source>
        <dbReference type="EMBL" id="OXA38035.1"/>
    </source>
</evidence>
<evidence type="ECO:0000313" key="9">
    <source>
        <dbReference type="Proteomes" id="UP000198287"/>
    </source>
</evidence>
<dbReference type="PANTHER" id="PTHR11552:SF147">
    <property type="entry name" value="CHOLINE DEHYDROGENASE, MITOCHONDRIAL"/>
    <property type="match status" value="1"/>
</dbReference>
<protein>
    <submittedName>
        <fullName evidence="8">Glucose dehydrogenase [FAD, quinone]</fullName>
    </submittedName>
</protein>
<dbReference type="Pfam" id="PF00732">
    <property type="entry name" value="GMC_oxred_N"/>
    <property type="match status" value="1"/>
</dbReference>
<dbReference type="PROSITE" id="PS00624">
    <property type="entry name" value="GMC_OXRED_2"/>
    <property type="match status" value="1"/>
</dbReference>
<keyword evidence="9" id="KW-1185">Reference proteome</keyword>
<name>A0A226CXH5_FOLCA</name>
<dbReference type="GO" id="GO:0016614">
    <property type="term" value="F:oxidoreductase activity, acting on CH-OH group of donors"/>
    <property type="evidence" value="ECO:0007669"/>
    <property type="project" value="InterPro"/>
</dbReference>
<comment type="cofactor">
    <cofactor evidence="1">
        <name>FAD</name>
        <dbReference type="ChEBI" id="CHEBI:57692"/>
    </cofactor>
</comment>
<feature type="compositionally biased region" description="Polar residues" evidence="5">
    <location>
        <begin position="776"/>
        <end position="786"/>
    </location>
</feature>
<evidence type="ECO:0000256" key="4">
    <source>
        <dbReference type="ARBA" id="ARBA00022827"/>
    </source>
</evidence>
<dbReference type="OrthoDB" id="269227at2759"/>
<dbReference type="Gene3D" id="3.50.50.60">
    <property type="entry name" value="FAD/NAD(P)-binding domain"/>
    <property type="match status" value="1"/>
</dbReference>
<gene>
    <name evidence="8" type="ORF">Fcan01_27234</name>
</gene>
<proteinExistence type="inferred from homology"/>
<dbReference type="PANTHER" id="PTHR11552">
    <property type="entry name" value="GLUCOSE-METHANOL-CHOLINE GMC OXIDOREDUCTASE"/>
    <property type="match status" value="1"/>
</dbReference>
<evidence type="ECO:0000256" key="6">
    <source>
        <dbReference type="SAM" id="Phobius"/>
    </source>
</evidence>
<evidence type="ECO:0000256" key="1">
    <source>
        <dbReference type="ARBA" id="ARBA00001974"/>
    </source>
</evidence>
<keyword evidence="3" id="KW-0285">Flavoprotein</keyword>
<dbReference type="InterPro" id="IPR036188">
    <property type="entry name" value="FAD/NAD-bd_sf"/>
</dbReference>
<keyword evidence="6" id="KW-0812">Transmembrane</keyword>
<sequence length="1132" mass="124890">MGVLLQNVRQGLNLLFTPVLYYGVMASVALQLATWEKGDRTQDKFQDQYQNQGDKFDFIIVGGGTAGSVLANRLSQHYNTLLLEAGGEPSPLQFVPGFARAIVNHPQVDWSYMTVAQKKACAFSPLRRATWSSGKTLGGSGSLDFLTYLRGNPEDFDNWGRITGDASWNYDNLLKHFQKAEDLVANSTDPGAHRHGGSLRIQKSDYLPLGKQFLSAAEELGYKNVDLNGHFTEGFDYVYSTIKKGERQAPVRAFLDPVRKRKSLTIRKFAVVSKIKFREDTTAYGVEYERHGEKFLVYANREVILSAGAVGSPKILMLSGIGPKRHLEEFGVKALVNLPVGQNLQDHVGTYLGPFFINEPLTFAKDRDIRAESYVEYGGQGTGPLSYTGYSATGLISSLYAKGRGEASWPDLQLSLFPTTVEKSFATDLAHTHALNAEVLKKYYAHALGKHSFHVWLNVARPAGRGEIKLASRNPANPLVINPKYLEDPWDLDVKAGVDGLKKALRLVEGSTAFQNIGGRFTSEILPGCESTKFRSDEYFECYLRHFTVSAYNPVGTCAMGPKNSLFAVVDSKLRVLGVTGLRVVDASIMPAIVSGGTTGATIAIAEKAADMILSHWSNHVPQELDDLLNAGVSTLAQGHGQSHISNSIADSGTAHSETIVAKLEKPVNLFLNGNNDVLATKVTTLATTASGNMMKHMSPFSVTIKTSSPTPIPKLNIPTTTTPKPFSFLSFMSSTLATTTTTTIPTTTTTPPPPKTTSKPVMLFNLEVNSPTHMSFPIVSSTTRKPTTHYQKKKPLRKLIRPTTSSPKEVSVSESLLKTYVPATSPPETSTISSYYPAQLISSDFPVRQIYPDVPTTYRPEIVMIDPDNESILESLDPVKQSPLPPKVMTQFKIEPAIEEASTTKPIMYQIVGNVAASQNIPSYQYHPIVANSPPRFHRQQFYTAKNPSPTFFRMSPPPLSPQGVATSSTTTSSPVPFQFNFPQEVLDNVEFDRFTRHQNGNRYLEKPIKTHTHQHPGKVVRRVPKPSLSQSQSQIQAKIMAGLRRFIPGRGQGQGQGQTMVQPANVVYQGEDSVGSGSDHNYESFGRIIFNKLRERKHNQWRRYHQISQPHQMISTTYHTIPQSSYINAN</sequence>
<feature type="region of interest" description="Disordered" evidence="5">
    <location>
        <begin position="776"/>
        <end position="796"/>
    </location>
</feature>
<dbReference type="Pfam" id="PF05199">
    <property type="entry name" value="GMC_oxred_C"/>
    <property type="match status" value="1"/>
</dbReference>
<evidence type="ECO:0000256" key="3">
    <source>
        <dbReference type="ARBA" id="ARBA00022630"/>
    </source>
</evidence>
<dbReference type="SUPFAM" id="SSF51905">
    <property type="entry name" value="FAD/NAD(P)-binding domain"/>
    <property type="match status" value="1"/>
</dbReference>
<dbReference type="EMBL" id="LNIX01000049">
    <property type="protein sequence ID" value="OXA38035.1"/>
    <property type="molecule type" value="Genomic_DNA"/>
</dbReference>
<dbReference type="Gene3D" id="3.30.560.10">
    <property type="entry name" value="Glucose Oxidase, domain 3"/>
    <property type="match status" value="1"/>
</dbReference>
<dbReference type="Proteomes" id="UP000198287">
    <property type="component" value="Unassembled WGS sequence"/>
</dbReference>
<dbReference type="SUPFAM" id="SSF54373">
    <property type="entry name" value="FAD-linked reductases, C-terminal domain"/>
    <property type="match status" value="1"/>
</dbReference>
<organism evidence="8 9">
    <name type="scientific">Folsomia candida</name>
    <name type="common">Springtail</name>
    <dbReference type="NCBI Taxonomy" id="158441"/>
    <lineage>
        <taxon>Eukaryota</taxon>
        <taxon>Metazoa</taxon>
        <taxon>Ecdysozoa</taxon>
        <taxon>Arthropoda</taxon>
        <taxon>Hexapoda</taxon>
        <taxon>Collembola</taxon>
        <taxon>Entomobryomorpha</taxon>
        <taxon>Isotomoidea</taxon>
        <taxon>Isotomidae</taxon>
        <taxon>Proisotominae</taxon>
        <taxon>Folsomia</taxon>
    </lineage>
</organism>
<evidence type="ECO:0000259" key="7">
    <source>
        <dbReference type="PROSITE" id="PS00624"/>
    </source>
</evidence>
<accession>A0A226CXH5</accession>
<feature type="domain" description="Glucose-methanol-choline oxidoreductase N-terminal" evidence="7">
    <location>
        <begin position="308"/>
        <end position="322"/>
    </location>
</feature>
<dbReference type="AlphaFoldDB" id="A0A226CXH5"/>
<comment type="caution">
    <text evidence="8">The sequence shown here is derived from an EMBL/GenBank/DDBJ whole genome shotgun (WGS) entry which is preliminary data.</text>
</comment>
<keyword evidence="6" id="KW-0472">Membrane</keyword>
<dbReference type="InterPro" id="IPR000172">
    <property type="entry name" value="GMC_OxRdtase_N"/>
</dbReference>
<feature type="compositionally biased region" description="Basic residues" evidence="5">
    <location>
        <begin position="787"/>
        <end position="796"/>
    </location>
</feature>
<dbReference type="InterPro" id="IPR012132">
    <property type="entry name" value="GMC_OxRdtase"/>
</dbReference>
<keyword evidence="4" id="KW-0274">FAD</keyword>